<dbReference type="InterPro" id="IPR015422">
    <property type="entry name" value="PyrdxlP-dep_Trfase_small"/>
</dbReference>
<keyword evidence="5" id="KW-0808">Transferase</keyword>
<proteinExistence type="inferred from homology"/>
<name>A0A1I3I432_9HYPH</name>
<dbReference type="Pfam" id="PF00202">
    <property type="entry name" value="Aminotran_3"/>
    <property type="match status" value="1"/>
</dbReference>
<dbReference type="Gene3D" id="3.90.1150.10">
    <property type="entry name" value="Aspartate Aminotransferase, domain 1"/>
    <property type="match status" value="1"/>
</dbReference>
<dbReference type="SUPFAM" id="SSF53383">
    <property type="entry name" value="PLP-dependent transferases"/>
    <property type="match status" value="1"/>
</dbReference>
<evidence type="ECO:0000313" key="5">
    <source>
        <dbReference type="EMBL" id="SFI42597.1"/>
    </source>
</evidence>
<dbReference type="STRING" id="1121003.SAMN03080618_00381"/>
<dbReference type="OrthoDB" id="9801834at2"/>
<sequence length="457" mass="49177">MRDNFGDAGGPIQVFYAPKDAARLPMISHAEGIYMWDTSGKRYIDASSGPVCSNLGHGNARVIAAMTEQATKVAFASRAFFENQANIDLSDLLAKLAGPGFERAFLVSGGSEAVEAALKLARQYAVANGQPERWKVLSRVPGYHGGTLGAVGITGDPQSEEIFAGIARVMPKVPAPITYRVPDGFDADSYVDHCADALEQAIVAEQPGTVLAFIMEPVGGLATGALVAPERYYNRVREICTRHGVILIYDEVMSGAGRTGKFLSAAHWPDAQPDIVTMAKGISSGYTPFGVVLASREMVDTLRESGGFLHGHTYSANPLSCAIGHAVLSELVERDLMANASRMGDILKARLEGLKLRNAHVGDVRGKGLLLAVEIVPDKNSDRTFAPDDHAINRVVDLARERGLMLYTRRTAEGRYGDWVMIAPPLIITEPQVGELVDLLEQSLAAFAEERAQSRQS</sequence>
<comment type="cofactor">
    <cofactor evidence="1">
        <name>pyridoxal 5'-phosphate</name>
        <dbReference type="ChEBI" id="CHEBI:597326"/>
    </cofactor>
</comment>
<dbReference type="InterPro" id="IPR015421">
    <property type="entry name" value="PyrdxlP-dep_Trfase_major"/>
</dbReference>
<accession>A0A1I3I432</accession>
<dbReference type="InterPro" id="IPR049704">
    <property type="entry name" value="Aminotrans_3_PPA_site"/>
</dbReference>
<dbReference type="CDD" id="cd00610">
    <property type="entry name" value="OAT_like"/>
    <property type="match status" value="1"/>
</dbReference>
<dbReference type="Proteomes" id="UP000242763">
    <property type="component" value="Unassembled WGS sequence"/>
</dbReference>
<dbReference type="InterPro" id="IPR005814">
    <property type="entry name" value="Aminotrans_3"/>
</dbReference>
<protein>
    <submittedName>
        <fullName evidence="5">Adenosylmethionine-8-amino-7-oxononanoate aminotransferase</fullName>
    </submittedName>
</protein>
<dbReference type="PANTHER" id="PTHR43094">
    <property type="entry name" value="AMINOTRANSFERASE"/>
    <property type="match status" value="1"/>
</dbReference>
<dbReference type="Gene3D" id="3.40.640.10">
    <property type="entry name" value="Type I PLP-dependent aspartate aminotransferase-like (Major domain)"/>
    <property type="match status" value="1"/>
</dbReference>
<reference evidence="6" key="1">
    <citation type="submission" date="2016-10" db="EMBL/GenBank/DDBJ databases">
        <authorList>
            <person name="Varghese N."/>
            <person name="Submissions S."/>
        </authorList>
    </citation>
    <scope>NUCLEOTIDE SEQUENCE [LARGE SCALE GENOMIC DNA]</scope>
    <source>
        <strain evidence="6">DSM 21857</strain>
    </source>
</reference>
<comment type="similarity">
    <text evidence="2 4">Belongs to the class-III pyridoxal-phosphate-dependent aminotransferase family.</text>
</comment>
<evidence type="ECO:0000313" key="6">
    <source>
        <dbReference type="Proteomes" id="UP000242763"/>
    </source>
</evidence>
<dbReference type="EMBL" id="FORF01000002">
    <property type="protein sequence ID" value="SFI42597.1"/>
    <property type="molecule type" value="Genomic_DNA"/>
</dbReference>
<dbReference type="RefSeq" id="WP_091517935.1">
    <property type="nucleotide sequence ID" value="NZ_FORF01000002.1"/>
</dbReference>
<keyword evidence="6" id="KW-1185">Reference proteome</keyword>
<dbReference type="GO" id="GO:0030170">
    <property type="term" value="F:pyridoxal phosphate binding"/>
    <property type="evidence" value="ECO:0007669"/>
    <property type="project" value="InterPro"/>
</dbReference>
<keyword evidence="5" id="KW-0032">Aminotransferase</keyword>
<evidence type="ECO:0000256" key="1">
    <source>
        <dbReference type="ARBA" id="ARBA00001933"/>
    </source>
</evidence>
<evidence type="ECO:0000256" key="4">
    <source>
        <dbReference type="RuleBase" id="RU003560"/>
    </source>
</evidence>
<keyword evidence="3 4" id="KW-0663">Pyridoxal phosphate</keyword>
<dbReference type="PROSITE" id="PS00600">
    <property type="entry name" value="AA_TRANSFER_CLASS_3"/>
    <property type="match status" value="1"/>
</dbReference>
<dbReference type="GO" id="GO:0008483">
    <property type="term" value="F:transaminase activity"/>
    <property type="evidence" value="ECO:0007669"/>
    <property type="project" value="UniProtKB-KW"/>
</dbReference>
<gene>
    <name evidence="5" type="ORF">SAMN03080618_00381</name>
</gene>
<dbReference type="PANTHER" id="PTHR43094:SF1">
    <property type="entry name" value="AMINOTRANSFERASE CLASS-III"/>
    <property type="match status" value="1"/>
</dbReference>
<evidence type="ECO:0000256" key="3">
    <source>
        <dbReference type="ARBA" id="ARBA00022898"/>
    </source>
</evidence>
<dbReference type="AlphaFoldDB" id="A0A1I3I432"/>
<organism evidence="5 6">
    <name type="scientific">Aquamicrobium aerolatum DSM 21857</name>
    <dbReference type="NCBI Taxonomy" id="1121003"/>
    <lineage>
        <taxon>Bacteria</taxon>
        <taxon>Pseudomonadati</taxon>
        <taxon>Pseudomonadota</taxon>
        <taxon>Alphaproteobacteria</taxon>
        <taxon>Hyphomicrobiales</taxon>
        <taxon>Phyllobacteriaceae</taxon>
        <taxon>Aerobium</taxon>
    </lineage>
</organism>
<dbReference type="InterPro" id="IPR015424">
    <property type="entry name" value="PyrdxlP-dep_Trfase"/>
</dbReference>
<evidence type="ECO:0000256" key="2">
    <source>
        <dbReference type="ARBA" id="ARBA00008954"/>
    </source>
</evidence>